<dbReference type="NCBIfam" id="TIGR03181">
    <property type="entry name" value="PDH_E1_alph_x"/>
    <property type="match status" value="1"/>
</dbReference>
<dbReference type="InterPro" id="IPR029061">
    <property type="entry name" value="THDP-binding"/>
</dbReference>
<dbReference type="SUPFAM" id="SSF52518">
    <property type="entry name" value="Thiamin diphosphate-binding fold (THDP-binding)"/>
    <property type="match status" value="1"/>
</dbReference>
<dbReference type="AlphaFoldDB" id="A0A3B0XAU1"/>
<keyword evidence="1 3" id="KW-0560">Oxidoreductase</keyword>
<name>A0A3B0XAU1_9ZZZZ</name>
<dbReference type="Pfam" id="PF00676">
    <property type="entry name" value="E1_dh"/>
    <property type="match status" value="1"/>
</dbReference>
<dbReference type="PANTHER" id="PTHR43380:SF1">
    <property type="entry name" value="2-OXOISOVALERATE DEHYDROGENASE SUBUNIT ALPHA, MITOCHONDRIAL"/>
    <property type="match status" value="1"/>
</dbReference>
<dbReference type="Gene3D" id="3.40.50.970">
    <property type="match status" value="1"/>
</dbReference>
<accession>A0A3B0XAU1</accession>
<sequence length="356" mass="39534">MKEIASFSIHYSQLLNNQGRLQATPGPFTSNTENLLKLYRNMLTSRLFDSKAIALQRTGRLGTYASTLGQEALPTAAGYAMAREDVLAPMYREYAALFVRGVSISEILLYWGGDERGMAFQNGSDDLPFCVPIASQTCHAVGVAYAFKLRKQPRVAVCVIGDGGTSKGDFYEAINAAGVWQLPVVFLVHNNQWAISVPRAQQSAAKTLAQKAVAAGISCEQIDGNDVLGCYEKISAAVERARTGGGPHLIEAMSYRLGNHTTADDASRYRSEKEVEEAWKNEPIQRLKLHLLQDKKVSEDSLNEMKEQCQQQIDEQVEIYLNTPRQPLESMFDSLYEQLPQSLQQQRAECMKKVAK</sequence>
<reference evidence="3" key="1">
    <citation type="submission" date="2018-06" db="EMBL/GenBank/DDBJ databases">
        <authorList>
            <person name="Zhirakovskaya E."/>
        </authorList>
    </citation>
    <scope>NUCLEOTIDE SEQUENCE</scope>
</reference>
<dbReference type="InterPro" id="IPR001017">
    <property type="entry name" value="DH_E1"/>
</dbReference>
<proteinExistence type="predicted"/>
<dbReference type="InterPro" id="IPR050771">
    <property type="entry name" value="Alpha-ketoacid_DH_E1_comp"/>
</dbReference>
<dbReference type="CDD" id="cd02000">
    <property type="entry name" value="TPP_E1_PDC_ADC_BCADC"/>
    <property type="match status" value="1"/>
</dbReference>
<organism evidence="3">
    <name type="scientific">hydrothermal vent metagenome</name>
    <dbReference type="NCBI Taxonomy" id="652676"/>
    <lineage>
        <taxon>unclassified sequences</taxon>
        <taxon>metagenomes</taxon>
        <taxon>ecological metagenomes</taxon>
    </lineage>
</organism>
<evidence type="ECO:0000259" key="2">
    <source>
        <dbReference type="Pfam" id="PF00676"/>
    </source>
</evidence>
<protein>
    <submittedName>
        <fullName evidence="3">Branched-chain alpha-keto acid dehydrogenase, E1 component, alpha subunit</fullName>
        <ecNumber evidence="3">1.2.4.4</ecNumber>
    </submittedName>
</protein>
<dbReference type="EC" id="1.2.4.4" evidence="3"/>
<dbReference type="PANTHER" id="PTHR43380">
    <property type="entry name" value="2-OXOISOVALERATE DEHYDROGENASE SUBUNIT ALPHA, MITOCHONDRIAL"/>
    <property type="match status" value="1"/>
</dbReference>
<gene>
    <name evidence="3" type="ORF">MNBD_GAMMA11-2095</name>
</gene>
<feature type="domain" description="Dehydrogenase E1 component" evidence="2">
    <location>
        <begin position="39"/>
        <end position="325"/>
    </location>
</feature>
<evidence type="ECO:0000256" key="1">
    <source>
        <dbReference type="ARBA" id="ARBA00023002"/>
    </source>
</evidence>
<dbReference type="GO" id="GO:0003863">
    <property type="term" value="F:branched-chain 2-oxo acid dehydrogenase activity"/>
    <property type="evidence" value="ECO:0007669"/>
    <property type="project" value="UniProtKB-EC"/>
</dbReference>
<evidence type="ECO:0000313" key="3">
    <source>
        <dbReference type="EMBL" id="VAW58589.1"/>
    </source>
</evidence>
<dbReference type="EMBL" id="UOFG01000041">
    <property type="protein sequence ID" value="VAW58589.1"/>
    <property type="molecule type" value="Genomic_DNA"/>
</dbReference>
<dbReference type="GO" id="GO:0009083">
    <property type="term" value="P:branched-chain amino acid catabolic process"/>
    <property type="evidence" value="ECO:0007669"/>
    <property type="project" value="TreeGrafter"/>
</dbReference>
<dbReference type="InterPro" id="IPR017596">
    <property type="entry name" value="PdhA/BkdA"/>
</dbReference>